<evidence type="ECO:0000313" key="3">
    <source>
        <dbReference type="Proteomes" id="UP000694228"/>
    </source>
</evidence>
<dbReference type="InterPro" id="IPR025251">
    <property type="entry name" value="DUF4213"/>
</dbReference>
<dbReference type="AlphaFoldDB" id="A0A8F5VMC8"/>
<gene>
    <name evidence="2" type="ORF">KSK55_12435</name>
</gene>
<name>A0A8F5VMC8_METHU</name>
<feature type="domain" description="DUF4213" evidence="1">
    <location>
        <begin position="22"/>
        <end position="84"/>
    </location>
</feature>
<evidence type="ECO:0000259" key="1">
    <source>
        <dbReference type="Pfam" id="PF13938"/>
    </source>
</evidence>
<dbReference type="Pfam" id="PF13938">
    <property type="entry name" value="DUF4213"/>
    <property type="match status" value="1"/>
</dbReference>
<proteinExistence type="predicted"/>
<sequence>MAILSDAVDILKTRIPVPFSEIPLDSVVVGVFFTSVKLISGYEGICFTPVALIPDAVCCSTATSTMPNCGKIQGVMVEDMLTHLSILRHPWSGLSSSVW</sequence>
<protein>
    <submittedName>
        <fullName evidence="2">DUF4213 domain-containing protein</fullName>
    </submittedName>
</protein>
<organism evidence="2 3">
    <name type="scientific">Methanospirillum hungatei</name>
    <dbReference type="NCBI Taxonomy" id="2203"/>
    <lineage>
        <taxon>Archaea</taxon>
        <taxon>Methanobacteriati</taxon>
        <taxon>Methanobacteriota</taxon>
        <taxon>Stenosarchaea group</taxon>
        <taxon>Methanomicrobia</taxon>
        <taxon>Methanomicrobiales</taxon>
        <taxon>Methanospirillaceae</taxon>
        <taxon>Methanospirillum</taxon>
    </lineage>
</organism>
<reference evidence="2 3" key="1">
    <citation type="submission" date="2021-06" db="EMBL/GenBank/DDBJ databases">
        <title>Complete genome sequence of the secondary alcohol utilizing methanogen Methanospirillum hungatei strain GP1.</title>
        <authorList>
            <person name="Day L.A."/>
            <person name="Costa K.C."/>
        </authorList>
    </citation>
    <scope>NUCLEOTIDE SEQUENCE [LARGE SCALE GENOMIC DNA]</scope>
    <source>
        <strain evidence="2 3">GP1</strain>
    </source>
</reference>
<dbReference type="OrthoDB" id="147804at2157"/>
<dbReference type="EMBL" id="CP077107">
    <property type="protein sequence ID" value="QXO94130.1"/>
    <property type="molecule type" value="Genomic_DNA"/>
</dbReference>
<evidence type="ECO:0000313" key="2">
    <source>
        <dbReference type="EMBL" id="QXO94130.1"/>
    </source>
</evidence>
<accession>A0A8F5VMC8</accession>
<dbReference type="Proteomes" id="UP000694228">
    <property type="component" value="Chromosome"/>
</dbReference>